<dbReference type="GO" id="GO:0000976">
    <property type="term" value="F:transcription cis-regulatory region binding"/>
    <property type="evidence" value="ECO:0007669"/>
    <property type="project" value="TreeGrafter"/>
</dbReference>
<dbReference type="GO" id="GO:0006355">
    <property type="term" value="P:regulation of DNA-templated transcription"/>
    <property type="evidence" value="ECO:0007669"/>
    <property type="project" value="TreeGrafter"/>
</dbReference>
<keyword evidence="10" id="KW-1185">Reference proteome</keyword>
<dbReference type="InterPro" id="IPR001789">
    <property type="entry name" value="Sig_transdc_resp-reg_receiver"/>
</dbReference>
<dbReference type="GO" id="GO:0003723">
    <property type="term" value="F:RNA binding"/>
    <property type="evidence" value="ECO:0007669"/>
    <property type="project" value="InterPro"/>
</dbReference>
<evidence type="ECO:0000256" key="1">
    <source>
        <dbReference type="ARBA" id="ARBA00022553"/>
    </source>
</evidence>
<dbReference type="PANTHER" id="PTHR48111">
    <property type="entry name" value="REGULATOR OF RPOS"/>
    <property type="match status" value="1"/>
</dbReference>
<organism evidence="9 10">
    <name type="scientific">Zemynaea arenosa</name>
    <dbReference type="NCBI Taxonomy" id="2561931"/>
    <lineage>
        <taxon>Bacteria</taxon>
        <taxon>Pseudomonadati</taxon>
        <taxon>Pseudomonadota</taxon>
        <taxon>Betaproteobacteria</taxon>
        <taxon>Burkholderiales</taxon>
        <taxon>Oxalobacteraceae</taxon>
        <taxon>Telluria group</taxon>
        <taxon>Zemynaea</taxon>
    </lineage>
</organism>
<feature type="domain" description="Response regulatory" evidence="7">
    <location>
        <begin position="13"/>
        <end position="128"/>
    </location>
</feature>
<feature type="domain" description="ANTAR" evidence="8">
    <location>
        <begin position="134"/>
        <end position="195"/>
    </location>
</feature>
<keyword evidence="5" id="KW-0804">Transcription</keyword>
<dbReference type="PANTHER" id="PTHR48111:SF1">
    <property type="entry name" value="TWO-COMPONENT RESPONSE REGULATOR ORR33"/>
    <property type="match status" value="1"/>
</dbReference>
<dbReference type="Proteomes" id="UP000298438">
    <property type="component" value="Unassembled WGS sequence"/>
</dbReference>
<dbReference type="PIRSF" id="PIRSF036382">
    <property type="entry name" value="RR_antiterm"/>
    <property type="match status" value="1"/>
</dbReference>
<evidence type="ECO:0000256" key="6">
    <source>
        <dbReference type="PROSITE-ProRule" id="PRU00169"/>
    </source>
</evidence>
<accession>A0A4Y9SEI9</accession>
<dbReference type="AlphaFoldDB" id="A0A4Y9SEI9"/>
<dbReference type="GO" id="GO:0032993">
    <property type="term" value="C:protein-DNA complex"/>
    <property type="evidence" value="ECO:0007669"/>
    <property type="project" value="TreeGrafter"/>
</dbReference>
<dbReference type="SMART" id="SM01012">
    <property type="entry name" value="ANTAR"/>
    <property type="match status" value="1"/>
</dbReference>
<dbReference type="EMBL" id="SPVF01000151">
    <property type="protein sequence ID" value="TFW19191.1"/>
    <property type="molecule type" value="Genomic_DNA"/>
</dbReference>
<dbReference type="Pfam" id="PF03861">
    <property type="entry name" value="ANTAR"/>
    <property type="match status" value="1"/>
</dbReference>
<dbReference type="GO" id="GO:0000156">
    <property type="term" value="F:phosphorelay response regulator activity"/>
    <property type="evidence" value="ECO:0007669"/>
    <property type="project" value="TreeGrafter"/>
</dbReference>
<evidence type="ECO:0000259" key="7">
    <source>
        <dbReference type="PROSITE" id="PS50110"/>
    </source>
</evidence>
<dbReference type="PROSITE" id="PS50921">
    <property type="entry name" value="ANTAR"/>
    <property type="match status" value="1"/>
</dbReference>
<dbReference type="InterPro" id="IPR011006">
    <property type="entry name" value="CheY-like_superfamily"/>
</dbReference>
<keyword evidence="2" id="KW-0902">Two-component regulatory system</keyword>
<dbReference type="Gene3D" id="1.10.10.10">
    <property type="entry name" value="Winged helix-like DNA-binding domain superfamily/Winged helix DNA-binding domain"/>
    <property type="match status" value="1"/>
</dbReference>
<evidence type="ECO:0000259" key="8">
    <source>
        <dbReference type="PROSITE" id="PS50921"/>
    </source>
</evidence>
<dbReference type="InterPro" id="IPR036388">
    <property type="entry name" value="WH-like_DNA-bd_sf"/>
</dbReference>
<dbReference type="InterPro" id="IPR008327">
    <property type="entry name" value="Sig_transdc_resp-reg_antiterm"/>
</dbReference>
<dbReference type="OrthoDB" id="9808843at2"/>
<evidence type="ECO:0000256" key="2">
    <source>
        <dbReference type="ARBA" id="ARBA00023012"/>
    </source>
</evidence>
<dbReference type="InterPro" id="IPR039420">
    <property type="entry name" value="WalR-like"/>
</dbReference>
<evidence type="ECO:0000256" key="3">
    <source>
        <dbReference type="ARBA" id="ARBA00023015"/>
    </source>
</evidence>
<dbReference type="InterPro" id="IPR005561">
    <property type="entry name" value="ANTAR"/>
</dbReference>
<evidence type="ECO:0000313" key="9">
    <source>
        <dbReference type="EMBL" id="TFW19191.1"/>
    </source>
</evidence>
<dbReference type="Gene3D" id="3.40.50.2300">
    <property type="match status" value="1"/>
</dbReference>
<name>A0A4Y9SEI9_9BURK</name>
<sequence length="212" mass="22921">MSETPTGAVERPLLLLVDDDMLLLGLLSKILQRGGYDVRLASSADMALDLLAQSTREPDLALLDIAMPGMDGIALAEKLRAEYALPVMFLSASDEALTVERAAAAGAVGYLVKPIDAPRIGPSVTAALARAGELRRLRDSEERLSTALKTGRETGMAVGVLMERYRLDRSAAFHMLRERARSTQRKLNDVAAELLLAAETLNLPLPERNGKK</sequence>
<dbReference type="GO" id="GO:0005829">
    <property type="term" value="C:cytosol"/>
    <property type="evidence" value="ECO:0007669"/>
    <property type="project" value="TreeGrafter"/>
</dbReference>
<keyword evidence="4" id="KW-0238">DNA-binding</keyword>
<keyword evidence="3" id="KW-0805">Transcription regulation</keyword>
<dbReference type="RefSeq" id="WP_135207488.1">
    <property type="nucleotide sequence ID" value="NZ_SPVF01000151.1"/>
</dbReference>
<evidence type="ECO:0000256" key="5">
    <source>
        <dbReference type="ARBA" id="ARBA00023163"/>
    </source>
</evidence>
<dbReference type="PROSITE" id="PS50110">
    <property type="entry name" value="RESPONSE_REGULATORY"/>
    <property type="match status" value="1"/>
</dbReference>
<gene>
    <name evidence="9" type="ORF">E4L96_12140</name>
</gene>
<evidence type="ECO:0000256" key="4">
    <source>
        <dbReference type="ARBA" id="ARBA00023125"/>
    </source>
</evidence>
<comment type="caution">
    <text evidence="9">The sequence shown here is derived from an EMBL/GenBank/DDBJ whole genome shotgun (WGS) entry which is preliminary data.</text>
</comment>
<proteinExistence type="predicted"/>
<feature type="modified residue" description="4-aspartylphosphate" evidence="6">
    <location>
        <position position="64"/>
    </location>
</feature>
<dbReference type="SMART" id="SM00448">
    <property type="entry name" value="REC"/>
    <property type="match status" value="1"/>
</dbReference>
<keyword evidence="1 6" id="KW-0597">Phosphoprotein</keyword>
<dbReference type="Pfam" id="PF00072">
    <property type="entry name" value="Response_reg"/>
    <property type="match status" value="1"/>
</dbReference>
<dbReference type="SUPFAM" id="SSF52172">
    <property type="entry name" value="CheY-like"/>
    <property type="match status" value="1"/>
</dbReference>
<protein>
    <submittedName>
        <fullName evidence="9">Response regulator</fullName>
    </submittedName>
</protein>
<evidence type="ECO:0000313" key="10">
    <source>
        <dbReference type="Proteomes" id="UP000298438"/>
    </source>
</evidence>
<reference evidence="9 10" key="1">
    <citation type="submission" date="2019-03" db="EMBL/GenBank/DDBJ databases">
        <title>Draft Genome Sequence of Massilia arenosa sp. nov., a Novel Massilia Species Isolated from a Sandy-loam Maize Soil.</title>
        <authorList>
            <person name="Raths R."/>
            <person name="Peta V."/>
            <person name="Bucking H."/>
        </authorList>
    </citation>
    <scope>NUCLEOTIDE SEQUENCE [LARGE SCALE GENOMIC DNA]</scope>
    <source>
        <strain evidence="9 10">MC02</strain>
    </source>
</reference>